<dbReference type="Pfam" id="PF02801">
    <property type="entry name" value="Ketoacyl-synt_C"/>
    <property type="match status" value="1"/>
</dbReference>
<dbReference type="GO" id="GO:0016491">
    <property type="term" value="F:oxidoreductase activity"/>
    <property type="evidence" value="ECO:0007669"/>
    <property type="project" value="UniProtKB-KW"/>
</dbReference>
<dbReference type="SMART" id="SM00822">
    <property type="entry name" value="PKS_KR"/>
    <property type="match status" value="1"/>
</dbReference>
<dbReference type="Pfam" id="PF14765">
    <property type="entry name" value="PS-DH"/>
    <property type="match status" value="1"/>
</dbReference>
<keyword evidence="1" id="KW-0596">Phosphopantetheine</keyword>
<feature type="active site" description="Proton donor; for dehydratase activity" evidence="6">
    <location>
        <position position="1041"/>
    </location>
</feature>
<dbReference type="Pfam" id="PF08240">
    <property type="entry name" value="ADH_N"/>
    <property type="match status" value="1"/>
</dbReference>
<dbReference type="PROSITE" id="PS52019">
    <property type="entry name" value="PKS_MFAS_DH"/>
    <property type="match status" value="1"/>
</dbReference>
<dbReference type="SMART" id="SM00827">
    <property type="entry name" value="PKS_AT"/>
    <property type="match status" value="1"/>
</dbReference>
<dbReference type="InterPro" id="IPR049552">
    <property type="entry name" value="PKS_DH_N"/>
</dbReference>
<dbReference type="Pfam" id="PF00109">
    <property type="entry name" value="ketoacyl-synt"/>
    <property type="match status" value="1"/>
</dbReference>
<protein>
    <recommendedName>
        <fullName evidence="12">Polyketide synthase</fullName>
    </recommendedName>
</protein>
<dbReference type="InterPro" id="IPR036291">
    <property type="entry name" value="NAD(P)-bd_dom_sf"/>
</dbReference>
<reference evidence="10" key="1">
    <citation type="submission" date="2023-06" db="EMBL/GenBank/DDBJ databases">
        <title>Genome-scale phylogeny and comparative genomics of the fungal order Sordariales.</title>
        <authorList>
            <consortium name="Lawrence Berkeley National Laboratory"/>
            <person name="Hensen N."/>
            <person name="Bonometti L."/>
            <person name="Westerberg I."/>
            <person name="Brannstrom I.O."/>
            <person name="Guillou S."/>
            <person name="Cros-Aarteil S."/>
            <person name="Calhoun S."/>
            <person name="Haridas S."/>
            <person name="Kuo A."/>
            <person name="Mondo S."/>
            <person name="Pangilinan J."/>
            <person name="Riley R."/>
            <person name="Labutti K."/>
            <person name="Andreopoulos B."/>
            <person name="Lipzen A."/>
            <person name="Chen C."/>
            <person name="Yanf M."/>
            <person name="Daum C."/>
            <person name="Ng V."/>
            <person name="Clum A."/>
            <person name="Steindorff A."/>
            <person name="Ohm R."/>
            <person name="Martin F."/>
            <person name="Silar P."/>
            <person name="Natvig D."/>
            <person name="Lalanne C."/>
            <person name="Gautier V."/>
            <person name="Ament-Velasquez S.L."/>
            <person name="Kruys A."/>
            <person name="Hutchinson M.I."/>
            <person name="Powell A.J."/>
            <person name="Barry K."/>
            <person name="Miller A.N."/>
            <person name="Grigoriev I.V."/>
            <person name="Debuchy R."/>
            <person name="Gladieux P."/>
            <person name="Thoren M.H."/>
            <person name="Johannesson H."/>
        </authorList>
    </citation>
    <scope>NUCLEOTIDE SEQUENCE</scope>
    <source>
        <strain evidence="10">CBS 606.72</strain>
    </source>
</reference>
<dbReference type="InterPro" id="IPR016035">
    <property type="entry name" value="Acyl_Trfase/lysoPLipase"/>
</dbReference>
<dbReference type="EMBL" id="JAULSU010000001">
    <property type="protein sequence ID" value="KAK0633152.1"/>
    <property type="molecule type" value="Genomic_DNA"/>
</dbReference>
<dbReference type="SUPFAM" id="SSF55048">
    <property type="entry name" value="Probable ACP-binding domain of malonyl-CoA ACP transacylase"/>
    <property type="match status" value="1"/>
</dbReference>
<feature type="region of interest" description="C-terminal hotdog fold" evidence="6">
    <location>
        <begin position="971"/>
        <end position="1125"/>
    </location>
</feature>
<dbReference type="InterPro" id="IPR014031">
    <property type="entry name" value="Ketoacyl_synth_C"/>
</dbReference>
<dbReference type="Pfam" id="PF08659">
    <property type="entry name" value="KR"/>
    <property type="match status" value="1"/>
</dbReference>
<dbReference type="InterPro" id="IPR049551">
    <property type="entry name" value="PKS_DH_C"/>
</dbReference>
<evidence type="ECO:0000259" key="9">
    <source>
        <dbReference type="PROSITE" id="PS52019"/>
    </source>
</evidence>
<evidence type="ECO:0000259" key="8">
    <source>
        <dbReference type="PROSITE" id="PS52004"/>
    </source>
</evidence>
<dbReference type="InterPro" id="IPR049900">
    <property type="entry name" value="PKS_mFAS_DH"/>
</dbReference>
<dbReference type="Gene3D" id="3.40.366.10">
    <property type="entry name" value="Malonyl-Coenzyme A Acyl Carrier Protein, domain 2"/>
    <property type="match status" value="1"/>
</dbReference>
<sequence length="2250" mass="244037">MANRISFFFDLQGTSQTIDTGCSASLVCVHQAVNALRAGQSDIGIAGGAGLILTPSTIMPMTSLGFLSEDGKCFTFDSRANGYGRGEGVGIVVLKRLEDAIRDNDTIRAVIRGTASNQDGRTPGITVPNPEAQVRCIGAAYRDAGLGIDETAYVECHGTGTKVGDWRELRAISTALCADRPSGKPMYVGSVKPNIGHLEGAAGVAGLIKAILIAEKGQIPPHINFREWNPDIKHEEWGVDIAKGLMTFPADGLRRISVNCFGFGGTNAHGILDDARTFLKQRGLLANHNTIDPAEQRSDRELALETAASSSASDTNSLGDSWDLASRASGLSADSEVLPRLFVFSAQHRDGVPRIATSHIPYLNSNPESLRDYSYTLYSRRSRLDFRTFIVAKSASELTQKMAAINASDVVRPGLSKEFRPALIFCGQGAQWARMGMELMVFSIFKSSIKAATEYMKTLDKDFSLEGKLLQSKDASEISLPEVAQPATTAIQVALVDLLTAMDITPIAVAGHSSGEIAAAYAAGILTREDAWKLAFHRGQCAAAVNTVDPSLRGRMLAVGLSRSDVQEYLAHIRPNSVALACINSPQLVTLSGDEDSILAIKAQLDTNQVFNALVAVETAYHSHHMKVVAQKYMDSIRGVQPREGKKGVRMFSSVTGNQVSGPELDAEYWTRNMVSPVEFDKAVGGLVLDAAPNAFVEVSPHRVWGKALGQILEGVGVEKGVQYFAMLERGRDAVECVMGVVGEMWVKGEKVGMEWFFKSPEAGRLPKCLVDLPTYSWDHEKSYWHESHLSRAHRFRQFGRRDYIGAPTSDGVMPYEPRWRGFFRVSENPWLQDHQVQNEILYPAAGMVVMAIEAAGQVVHDVVNSPADILDYEVSKFEIKAPMVVPSDEDGLEHCMNAKRVEESTKDGLTMWRYEFGIYSKPYGDAPFQENAKGEFTVRFYRRGAERRGERGLLVKGLDGKWKEEVERGERGLSAFEFYEGLDVVGMNYGPLFRNIVEMGRTESVGPQKQCWASIAIPDTKAKMPKNFEFDHVIHPATLDAVFQAFFTLGSDPMVPFFIDSVKVAANIPGGAGTTFFGVATGASIGLKQASACIDMWHRGTETDSQVIEVNGLRAMSLASMVAGGVGFLPSHRNLSSRVVWKEDLRYAGFGDFEKWLDILGHKNPGVSILHLGEDEKIAAMAFKALAHGEDGAPFGTPRLGRYTISAESDKGYEKVLKAIAERHQALLAYSTLGSLVGEDASPHKFGLVVVEDTTPVTGEALERLVGTGGFVLAVSAAEQQHPAASFSFLDRVGEAIHVNEIGSLQLFQKKRDAPKSRRGHEIIILIPEAPSPSQTYPVATNLREDLEKSGLDAQIEPLSWLEDPSNDISNTFVISLVELYDEHGFVFNMNERQYELAKTILRTSKALLWVTRAGQTGGDAPWNAAFFGWARTVRSEDSQKEIILLDLERGDKAQESAALIQKFFVDTIIEPSVDIGDPTPDTEFVELGGRVYIPRLAPLEDVNSIIEHGREKGLLLESGPAKGAEGSMKLEIGTPGNFGSLYFAEDEQASLALEKDQVRISVSKAFLFPADLDTALGRNTRTAIAMDVVGTVLEVGSGVEGLKIGQQVAALCPKGAVRASVVAKEGYVQGLSDGGPGEGAVPWSVLAVYAAYRSAQGLLETGRARSFLVHDAAGAHGMAALAVFQHLGAKVIAAVSTEQQSDFVKECFGLSDDSVILEGPTLLEGVRKVAGNGSTVDLVFDPSPDARHMDASFTLVATHGRVFQIVSGPTSWDGIRLPPRSFEFVRFDIQGYLEMGLTLDNQFSEVYKSVSVEAPLMKQFCHVYSFGRAGDALKQMDRDPALGTHVLEFREDEEVVFGYNPLKHAAEFDPNGIYAIAGGFGGLGLGIAEWMAGQGAGHIVLLSRSGAPAGRTLTERYEKLRQSPGVKIYTYQLDICIADEVLAFASWLETTGLKLRGVIHAAGALRDFTYQNMTYPDWALASRVKTIGSYNLHRLLPQSHLDFFLFLSSAAGVIGNRGQSNYAAGNAFQDALARYRSARGQRTVSLDLGPIIGAGMVDQEMMDLLRSVGYFGIRFADMLFMVERAIAGFATGDKPLPPQVVMGVGTGGLIRQTCPADPFWAETALFAHLNRVDVGGLSDSELAGSGGSTDNGQNLQPRLKMAQTMEEGVEIILGPLIAAMVSIIPNIDASDIESSMTPTECNSDSMRGTNIDNWLKRTTGVSIGQAINSMPLQKICEEVVKRGGFLSG</sequence>
<evidence type="ECO:0000256" key="1">
    <source>
        <dbReference type="ARBA" id="ARBA00022450"/>
    </source>
</evidence>
<dbReference type="InterPro" id="IPR011032">
    <property type="entry name" value="GroES-like_sf"/>
</dbReference>
<dbReference type="GO" id="GO:0004315">
    <property type="term" value="F:3-oxoacyl-[acyl-carrier-protein] synthase activity"/>
    <property type="evidence" value="ECO:0007669"/>
    <property type="project" value="InterPro"/>
</dbReference>
<dbReference type="InterPro" id="IPR042104">
    <property type="entry name" value="PKS_dehydratase_sf"/>
</dbReference>
<keyword evidence="4" id="KW-0560">Oxidoreductase</keyword>
<dbReference type="SMART" id="SM00829">
    <property type="entry name" value="PKS_ER"/>
    <property type="match status" value="1"/>
</dbReference>
<dbReference type="InterPro" id="IPR020843">
    <property type="entry name" value="ER"/>
</dbReference>
<dbReference type="InterPro" id="IPR020841">
    <property type="entry name" value="PKS_Beta-ketoAc_synthase_dom"/>
</dbReference>
<evidence type="ECO:0000313" key="11">
    <source>
        <dbReference type="Proteomes" id="UP001175000"/>
    </source>
</evidence>
<keyword evidence="3" id="KW-0808">Transferase</keyword>
<evidence type="ECO:0000313" key="10">
    <source>
        <dbReference type="EMBL" id="KAK0633152.1"/>
    </source>
</evidence>
<dbReference type="Pfam" id="PF22621">
    <property type="entry name" value="CurL-like_PKS_C"/>
    <property type="match status" value="1"/>
</dbReference>
<feature type="region of interest" description="N-terminal hotdog fold" evidence="6">
    <location>
        <begin position="802"/>
        <end position="944"/>
    </location>
</feature>
<dbReference type="SUPFAM" id="SSF51735">
    <property type="entry name" value="NAD(P)-binding Rossmann-fold domains"/>
    <property type="match status" value="2"/>
</dbReference>
<dbReference type="InterPro" id="IPR001227">
    <property type="entry name" value="Ac_transferase_dom_sf"/>
</dbReference>
<evidence type="ECO:0008006" key="12">
    <source>
        <dbReference type="Google" id="ProtNLM"/>
    </source>
</evidence>
<dbReference type="Proteomes" id="UP001175000">
    <property type="component" value="Unassembled WGS sequence"/>
</dbReference>
<dbReference type="Gene3D" id="3.10.129.110">
    <property type="entry name" value="Polyketide synthase dehydratase"/>
    <property type="match status" value="1"/>
</dbReference>
<dbReference type="GO" id="GO:0044550">
    <property type="term" value="P:secondary metabolite biosynthetic process"/>
    <property type="evidence" value="ECO:0007669"/>
    <property type="project" value="TreeGrafter"/>
</dbReference>
<keyword evidence="5" id="KW-0511">Multifunctional enzyme</keyword>
<feature type="domain" description="PKS/mFAS DH" evidence="9">
    <location>
        <begin position="802"/>
        <end position="1125"/>
    </location>
</feature>
<evidence type="ECO:0000256" key="5">
    <source>
        <dbReference type="ARBA" id="ARBA00023268"/>
    </source>
</evidence>
<feature type="region of interest" description="Disordered" evidence="7">
    <location>
        <begin position="296"/>
        <end position="318"/>
    </location>
</feature>
<dbReference type="SUPFAM" id="SSF53901">
    <property type="entry name" value="Thiolase-like"/>
    <property type="match status" value="2"/>
</dbReference>
<dbReference type="Gene3D" id="3.30.70.3290">
    <property type="match status" value="1"/>
</dbReference>
<dbReference type="Pfam" id="PF21089">
    <property type="entry name" value="PKS_DH_N"/>
    <property type="match status" value="1"/>
</dbReference>
<evidence type="ECO:0000256" key="4">
    <source>
        <dbReference type="ARBA" id="ARBA00023002"/>
    </source>
</evidence>
<proteinExistence type="predicted"/>
<keyword evidence="2" id="KW-0597">Phosphoprotein</keyword>
<dbReference type="SMART" id="SM00826">
    <property type="entry name" value="PKS_DH"/>
    <property type="match status" value="1"/>
</dbReference>
<dbReference type="PANTHER" id="PTHR43775:SF29">
    <property type="entry name" value="ASPERFURANONE POLYKETIDE SYNTHASE AFOG-RELATED"/>
    <property type="match status" value="1"/>
</dbReference>
<dbReference type="PANTHER" id="PTHR43775">
    <property type="entry name" value="FATTY ACID SYNTHASE"/>
    <property type="match status" value="1"/>
</dbReference>
<dbReference type="InterPro" id="IPR013154">
    <property type="entry name" value="ADH-like_N"/>
</dbReference>
<dbReference type="PROSITE" id="PS00606">
    <property type="entry name" value="KS3_1"/>
    <property type="match status" value="1"/>
</dbReference>
<dbReference type="CDD" id="cd05274">
    <property type="entry name" value="KR_FAS_SDR_x"/>
    <property type="match status" value="1"/>
</dbReference>
<dbReference type="CDD" id="cd00833">
    <property type="entry name" value="PKS"/>
    <property type="match status" value="1"/>
</dbReference>
<organism evidence="10 11">
    <name type="scientific">Immersiella caudata</name>
    <dbReference type="NCBI Taxonomy" id="314043"/>
    <lineage>
        <taxon>Eukaryota</taxon>
        <taxon>Fungi</taxon>
        <taxon>Dikarya</taxon>
        <taxon>Ascomycota</taxon>
        <taxon>Pezizomycotina</taxon>
        <taxon>Sordariomycetes</taxon>
        <taxon>Sordariomycetidae</taxon>
        <taxon>Sordariales</taxon>
        <taxon>Lasiosphaeriaceae</taxon>
        <taxon>Immersiella</taxon>
    </lineage>
</organism>
<dbReference type="GO" id="GO:0006633">
    <property type="term" value="P:fatty acid biosynthetic process"/>
    <property type="evidence" value="ECO:0007669"/>
    <property type="project" value="InterPro"/>
</dbReference>
<dbReference type="InterPro" id="IPR014043">
    <property type="entry name" value="Acyl_transferase_dom"/>
</dbReference>
<dbReference type="InterPro" id="IPR016036">
    <property type="entry name" value="Malonyl_transacylase_ACP-bd"/>
</dbReference>
<dbReference type="Gene3D" id="3.40.50.720">
    <property type="entry name" value="NAD(P)-binding Rossmann-like Domain"/>
    <property type="match status" value="1"/>
</dbReference>
<evidence type="ECO:0000256" key="2">
    <source>
        <dbReference type="ARBA" id="ARBA00022553"/>
    </source>
</evidence>
<accession>A0AA39XFQ7</accession>
<feature type="active site" description="Proton acceptor; for dehydratase activity" evidence="6">
    <location>
        <position position="835"/>
    </location>
</feature>
<evidence type="ECO:0000256" key="3">
    <source>
        <dbReference type="ARBA" id="ARBA00022679"/>
    </source>
</evidence>
<dbReference type="InterPro" id="IPR050091">
    <property type="entry name" value="PKS_NRPS_Biosynth_Enz"/>
</dbReference>
<dbReference type="SUPFAM" id="SSF52151">
    <property type="entry name" value="FabD/lysophospholipase-like"/>
    <property type="match status" value="1"/>
</dbReference>
<dbReference type="SMART" id="SM00825">
    <property type="entry name" value="PKS_KS"/>
    <property type="match status" value="1"/>
</dbReference>
<dbReference type="InterPro" id="IPR020807">
    <property type="entry name" value="PKS_DH"/>
</dbReference>
<dbReference type="InterPro" id="IPR018201">
    <property type="entry name" value="Ketoacyl_synth_AS"/>
</dbReference>
<name>A0AA39XFQ7_9PEZI</name>
<dbReference type="Gene3D" id="3.40.47.10">
    <property type="match status" value="1"/>
</dbReference>
<dbReference type="GO" id="GO:0004312">
    <property type="term" value="F:fatty acid synthase activity"/>
    <property type="evidence" value="ECO:0007669"/>
    <property type="project" value="TreeGrafter"/>
</dbReference>
<gene>
    <name evidence="10" type="ORF">B0T14DRAFT_560771</name>
</gene>
<dbReference type="PROSITE" id="PS52004">
    <property type="entry name" value="KS3_2"/>
    <property type="match status" value="1"/>
</dbReference>
<dbReference type="InterPro" id="IPR057326">
    <property type="entry name" value="KR_dom"/>
</dbReference>
<dbReference type="InterPro" id="IPR013968">
    <property type="entry name" value="PKS_KR"/>
</dbReference>
<keyword evidence="11" id="KW-1185">Reference proteome</keyword>
<comment type="caution">
    <text evidence="10">The sequence shown here is derived from an EMBL/GenBank/DDBJ whole genome shotgun (WGS) entry which is preliminary data.</text>
</comment>
<dbReference type="Gene3D" id="3.90.180.10">
    <property type="entry name" value="Medium-chain alcohol dehydrogenases, catalytic domain"/>
    <property type="match status" value="1"/>
</dbReference>
<dbReference type="Pfam" id="PF00698">
    <property type="entry name" value="Acyl_transf_1"/>
    <property type="match status" value="1"/>
</dbReference>
<feature type="domain" description="Ketosynthase family 3 (KS3)" evidence="8">
    <location>
        <begin position="1"/>
        <end position="274"/>
    </location>
</feature>
<dbReference type="InterPro" id="IPR016039">
    <property type="entry name" value="Thiolase-like"/>
</dbReference>
<dbReference type="InterPro" id="IPR014030">
    <property type="entry name" value="Ketoacyl_synth_N"/>
</dbReference>
<evidence type="ECO:0000256" key="7">
    <source>
        <dbReference type="SAM" id="MobiDB-lite"/>
    </source>
</evidence>
<evidence type="ECO:0000256" key="6">
    <source>
        <dbReference type="PROSITE-ProRule" id="PRU01363"/>
    </source>
</evidence>
<dbReference type="SUPFAM" id="SSF50129">
    <property type="entry name" value="GroES-like"/>
    <property type="match status" value="1"/>
</dbReference>